<dbReference type="PANTHER" id="PTHR21143">
    <property type="entry name" value="INVERTEBRATE GUSTATORY RECEPTOR"/>
    <property type="match status" value="1"/>
</dbReference>
<dbReference type="InterPro" id="IPR013604">
    <property type="entry name" value="7TM_chemorcpt"/>
</dbReference>
<comment type="caution">
    <text evidence="8">Lacks conserved residue(s) required for the propagation of feature annotation.</text>
</comment>
<evidence type="ECO:0000313" key="9">
    <source>
        <dbReference type="EMBL" id="KAK6622047.1"/>
    </source>
</evidence>
<keyword evidence="10" id="KW-1185">Reference proteome</keyword>
<keyword evidence="4 8" id="KW-1133">Transmembrane helix</keyword>
<feature type="transmembrane region" description="Helical" evidence="8">
    <location>
        <begin position="73"/>
        <end position="91"/>
    </location>
</feature>
<evidence type="ECO:0000256" key="4">
    <source>
        <dbReference type="ARBA" id="ARBA00022989"/>
    </source>
</evidence>
<dbReference type="PANTHER" id="PTHR21143:SF104">
    <property type="entry name" value="GUSTATORY RECEPTOR 8A-RELATED"/>
    <property type="match status" value="1"/>
</dbReference>
<feature type="transmembrane region" description="Helical" evidence="8">
    <location>
        <begin position="164"/>
        <end position="185"/>
    </location>
</feature>
<keyword evidence="6 8" id="KW-0675">Receptor</keyword>
<organism evidence="9 10">
    <name type="scientific">Polyplax serrata</name>
    <name type="common">Common mouse louse</name>
    <dbReference type="NCBI Taxonomy" id="468196"/>
    <lineage>
        <taxon>Eukaryota</taxon>
        <taxon>Metazoa</taxon>
        <taxon>Ecdysozoa</taxon>
        <taxon>Arthropoda</taxon>
        <taxon>Hexapoda</taxon>
        <taxon>Insecta</taxon>
        <taxon>Pterygota</taxon>
        <taxon>Neoptera</taxon>
        <taxon>Paraneoptera</taxon>
        <taxon>Psocodea</taxon>
        <taxon>Troctomorpha</taxon>
        <taxon>Phthiraptera</taxon>
        <taxon>Anoplura</taxon>
        <taxon>Polyplacidae</taxon>
        <taxon>Polyplax</taxon>
    </lineage>
</organism>
<evidence type="ECO:0000256" key="7">
    <source>
        <dbReference type="ARBA" id="ARBA00023224"/>
    </source>
</evidence>
<keyword evidence="3 8" id="KW-0812">Transmembrane</keyword>
<comment type="similarity">
    <text evidence="8">Belongs to the insect chemoreceptor superfamily. Gustatory receptor (GR) family.</text>
</comment>
<keyword evidence="5 8" id="KW-0472">Membrane</keyword>
<comment type="caution">
    <text evidence="9">The sequence shown here is derived from an EMBL/GenBank/DDBJ whole genome shotgun (WGS) entry which is preliminary data.</text>
</comment>
<sequence length="462" mass="54783">MRRPKLVFRLLTRKRKEYEERHKEETTEESEMAALRSEETSCRSKSLQIVLSPVLVLGHTFGISLFYWRNKKLLRILYKLFFCVIMVAAFIHEQDSIKYWQEHANGVHQYLVQLDSYSWWFCYYVNFFITTLRSERIVALIDNLEETSIVLPLRTRSTLFRFNLINLAVNVILLILFNVLGYNWVWPNGNYAYYTSLIYILGDITILFCFYEFIQIVHLIGEMFKQINYNFKRIRRSNQYKSNIFGFQTGEVVKLREWHLFLTKTSREVNDCFSEQLLVILYFAMVETIYATRSILGDFSIEDLEESILNIFCDCLWLLPYVVTVLQMVVFCEKTTTESKKTLKTVHHLMNIYYYDGETLKELELFALQVHQHPIRFNVRLFDLHYPFLNTVGRQFKRPETSGCNAPNKNIWYFQLLSGIITYFVVIATFQGESDNGQLINWNFKPDTTTTVETTEKPSLVG</sequence>
<keyword evidence="2 8" id="KW-1003">Cell membrane</keyword>
<feature type="transmembrane region" description="Helical" evidence="8">
    <location>
        <begin position="411"/>
        <end position="430"/>
    </location>
</feature>
<evidence type="ECO:0000256" key="5">
    <source>
        <dbReference type="ARBA" id="ARBA00023136"/>
    </source>
</evidence>
<name>A0ABR1AL77_POLSC</name>
<evidence type="ECO:0000256" key="2">
    <source>
        <dbReference type="ARBA" id="ARBA00022475"/>
    </source>
</evidence>
<evidence type="ECO:0000256" key="6">
    <source>
        <dbReference type="ARBA" id="ARBA00023170"/>
    </source>
</evidence>
<comment type="function">
    <text evidence="8">Gustatory receptor which mediates acceptance or avoidance behavior, depending on its substrates.</text>
</comment>
<comment type="subcellular location">
    <subcellularLocation>
        <location evidence="1 8">Cell membrane</location>
        <topology evidence="1 8">Multi-pass membrane protein</topology>
    </subcellularLocation>
</comment>
<dbReference type="Pfam" id="PF08395">
    <property type="entry name" value="7tm_7"/>
    <property type="match status" value="1"/>
</dbReference>
<evidence type="ECO:0000313" key="10">
    <source>
        <dbReference type="Proteomes" id="UP001359485"/>
    </source>
</evidence>
<evidence type="ECO:0000256" key="3">
    <source>
        <dbReference type="ARBA" id="ARBA00022692"/>
    </source>
</evidence>
<keyword evidence="7 8" id="KW-0807">Transducer</keyword>
<evidence type="ECO:0000256" key="1">
    <source>
        <dbReference type="ARBA" id="ARBA00004651"/>
    </source>
</evidence>
<dbReference type="EMBL" id="JAWJWF010000047">
    <property type="protein sequence ID" value="KAK6622047.1"/>
    <property type="molecule type" value="Genomic_DNA"/>
</dbReference>
<dbReference type="Proteomes" id="UP001359485">
    <property type="component" value="Unassembled WGS sequence"/>
</dbReference>
<reference evidence="9 10" key="1">
    <citation type="submission" date="2023-09" db="EMBL/GenBank/DDBJ databases">
        <title>Genomes of two closely related lineages of the louse Polyplax serrata with different host specificities.</title>
        <authorList>
            <person name="Martinu J."/>
            <person name="Tarabai H."/>
            <person name="Stefka J."/>
            <person name="Hypsa V."/>
        </authorList>
    </citation>
    <scope>NUCLEOTIDE SEQUENCE [LARGE SCALE GENOMIC DNA]</scope>
    <source>
        <strain evidence="9">98ZLc_SE</strain>
    </source>
</reference>
<proteinExistence type="inferred from homology"/>
<accession>A0ABR1AL77</accession>
<feature type="transmembrane region" description="Helical" evidence="8">
    <location>
        <begin position="191"/>
        <end position="214"/>
    </location>
</feature>
<feature type="transmembrane region" description="Helical" evidence="8">
    <location>
        <begin position="46"/>
        <end position="67"/>
    </location>
</feature>
<protein>
    <recommendedName>
        <fullName evidence="8">Gustatory receptor</fullName>
    </recommendedName>
</protein>
<evidence type="ECO:0000256" key="8">
    <source>
        <dbReference type="RuleBase" id="RU363108"/>
    </source>
</evidence>
<gene>
    <name evidence="9" type="ORF">RUM44_001854</name>
</gene>